<dbReference type="Proteomes" id="UP000016943">
    <property type="component" value="Chromosome"/>
</dbReference>
<dbReference type="PATRIC" id="fig|1348662.3.peg.442"/>
<dbReference type="RefSeq" id="WP_020975753.1">
    <property type="nucleotide sequence ID" value="NC_022198.1"/>
</dbReference>
<name>U3GX95_9CORY</name>
<protein>
    <submittedName>
        <fullName evidence="1">Uncharacterized protein</fullName>
    </submittedName>
</protein>
<dbReference type="GeneID" id="78250730"/>
<dbReference type="KEGG" id="caz:CARG_02230"/>
<gene>
    <name evidence="1" type="ORF">CARG_02230</name>
</gene>
<dbReference type="HOGENOM" id="CLU_2896416_0_0_11"/>
<keyword evidence="2" id="KW-1185">Reference proteome</keyword>
<dbReference type="STRING" id="1348662.CARG_02230"/>
<accession>U3GX95</accession>
<evidence type="ECO:0000313" key="2">
    <source>
        <dbReference type="Proteomes" id="UP000016943"/>
    </source>
</evidence>
<organism evidence="1 2">
    <name type="scientific">Corynebacterium argentoratense DSM 44202</name>
    <dbReference type="NCBI Taxonomy" id="1348662"/>
    <lineage>
        <taxon>Bacteria</taxon>
        <taxon>Bacillati</taxon>
        <taxon>Actinomycetota</taxon>
        <taxon>Actinomycetes</taxon>
        <taxon>Mycobacteriales</taxon>
        <taxon>Corynebacteriaceae</taxon>
        <taxon>Corynebacterium</taxon>
    </lineage>
</organism>
<dbReference type="EMBL" id="CP006365">
    <property type="protein sequence ID" value="AGU14611.1"/>
    <property type="molecule type" value="Genomic_DNA"/>
</dbReference>
<reference evidence="1 2" key="1">
    <citation type="journal article" date="2013" name="Genome Announc.">
        <title>Whole-Genome Sequence of the Clinical Strain Corynebacterium argentoratense DSM 44202, Isolated from a Human Throat Specimen.</title>
        <authorList>
            <person name="Bomholt C."/>
            <person name="Glaub A."/>
            <person name="Gravermann K."/>
            <person name="Albersmeier A."/>
            <person name="Brinkrolf K."/>
            <person name="Ruckert C."/>
            <person name="Tauch A."/>
        </authorList>
    </citation>
    <scope>NUCLEOTIDE SEQUENCE [LARGE SCALE GENOMIC DNA]</scope>
    <source>
        <strain evidence="1">DSM 44202</strain>
    </source>
</reference>
<sequence>MEPTDTLRTLSNKALNTLSNRRTHLVPIERRLPDPQMLKDFLQLDLPLGDPRTRRLEHAAYI</sequence>
<evidence type="ECO:0000313" key="1">
    <source>
        <dbReference type="EMBL" id="AGU14611.1"/>
    </source>
</evidence>
<proteinExistence type="predicted"/>
<dbReference type="AlphaFoldDB" id="U3GX95"/>